<name>A0ABQ3SMI1_9ACTN</name>
<sequence length="154" mass="16398">MPTNPHGGGIGHVPVAVYSSSPHAATIQESEAYARRYADARLWPVAGAWSDPDPDVPLIDRIGWRGITDALGNGMVRGIVVADQAHVVSDSAEFERLGALIRDRGGFLAVATASVPRRTPGQQARRRSVLEAASGWSELDGIRHDRPETGAEGL</sequence>
<evidence type="ECO:0000313" key="1">
    <source>
        <dbReference type="EMBL" id="GHI69338.1"/>
    </source>
</evidence>
<dbReference type="GeneID" id="95587623"/>
<evidence type="ECO:0008006" key="3">
    <source>
        <dbReference type="Google" id="ProtNLM"/>
    </source>
</evidence>
<keyword evidence="2" id="KW-1185">Reference proteome</keyword>
<dbReference type="RefSeq" id="WP_189747214.1">
    <property type="nucleotide sequence ID" value="NZ_BNEC01000005.1"/>
</dbReference>
<accession>A0ABQ3SMI1</accession>
<comment type="caution">
    <text evidence="1">The sequence shown here is derived from an EMBL/GenBank/DDBJ whole genome shotgun (WGS) entry which is preliminary data.</text>
</comment>
<proteinExistence type="predicted"/>
<gene>
    <name evidence="1" type="ORF">Snoj_32560</name>
</gene>
<organism evidence="1 2">
    <name type="scientific">Streptomyces nojiriensis</name>
    <dbReference type="NCBI Taxonomy" id="66374"/>
    <lineage>
        <taxon>Bacteria</taxon>
        <taxon>Bacillati</taxon>
        <taxon>Actinomycetota</taxon>
        <taxon>Actinomycetes</taxon>
        <taxon>Kitasatosporales</taxon>
        <taxon>Streptomycetaceae</taxon>
        <taxon>Streptomyces</taxon>
    </lineage>
</organism>
<evidence type="ECO:0000313" key="2">
    <source>
        <dbReference type="Proteomes" id="UP000613974"/>
    </source>
</evidence>
<protein>
    <recommendedName>
        <fullName evidence="3">Resolvase/invertase-type recombinase catalytic domain-containing protein</fullName>
    </recommendedName>
</protein>
<dbReference type="EMBL" id="BNEC01000005">
    <property type="protein sequence ID" value="GHI69338.1"/>
    <property type="molecule type" value="Genomic_DNA"/>
</dbReference>
<dbReference type="Proteomes" id="UP000613974">
    <property type="component" value="Unassembled WGS sequence"/>
</dbReference>
<reference evidence="2" key="1">
    <citation type="submission" date="2023-07" db="EMBL/GenBank/DDBJ databases">
        <title>Whole genome shotgun sequence of Streptomyces nojiriensis NBRC 13794.</title>
        <authorList>
            <person name="Komaki H."/>
            <person name="Tamura T."/>
        </authorList>
    </citation>
    <scope>NUCLEOTIDE SEQUENCE [LARGE SCALE GENOMIC DNA]</scope>
    <source>
        <strain evidence="2">NBRC 13794</strain>
    </source>
</reference>